<accession>A0ABT8R3W5</accession>
<dbReference type="EMBL" id="JAUKPO010000004">
    <property type="protein sequence ID" value="MDO1446629.1"/>
    <property type="molecule type" value="Genomic_DNA"/>
</dbReference>
<comment type="caution">
    <text evidence="1">The sequence shown here is derived from an EMBL/GenBank/DDBJ whole genome shotgun (WGS) entry which is preliminary data.</text>
</comment>
<evidence type="ECO:0008006" key="3">
    <source>
        <dbReference type="Google" id="ProtNLM"/>
    </source>
</evidence>
<dbReference type="RefSeq" id="WP_302037426.1">
    <property type="nucleotide sequence ID" value="NZ_JAUKPO010000004.1"/>
</dbReference>
<protein>
    <recommendedName>
        <fullName evidence="3">Exo-alpha-sialidase</fullName>
    </recommendedName>
</protein>
<sequence>MATNSFLFVQTLHYLLKPIFLYFCLALGCLSCRHTSTPEPLDTDPNWIKLEIPRGIEANAIAGDLDKTLLVATKSMAYYTTDQGKTWHESKDFQGTVPSLYTHQDTVYPLLSLVEPKWPDKMASTALYFTTDYGKSWNRLPWEQVDRFKVPVGKVISTTGIMYQIQENKTFANADGSSLFLHPSTIIKRMGTTAQPINFPFKHILYNLHLDSRNRLYVAASGGTYRQENNTFYCCEDDMPAIIYVSKKPLP</sequence>
<organism evidence="1 2">
    <name type="scientific">Rhodocytophaga aerolata</name>
    <dbReference type="NCBI Taxonomy" id="455078"/>
    <lineage>
        <taxon>Bacteria</taxon>
        <taxon>Pseudomonadati</taxon>
        <taxon>Bacteroidota</taxon>
        <taxon>Cytophagia</taxon>
        <taxon>Cytophagales</taxon>
        <taxon>Rhodocytophagaceae</taxon>
        <taxon>Rhodocytophaga</taxon>
    </lineage>
</organism>
<dbReference type="Proteomes" id="UP001168528">
    <property type="component" value="Unassembled WGS sequence"/>
</dbReference>
<name>A0ABT8R3W5_9BACT</name>
<evidence type="ECO:0000313" key="1">
    <source>
        <dbReference type="EMBL" id="MDO1446629.1"/>
    </source>
</evidence>
<dbReference type="InterPro" id="IPR015943">
    <property type="entry name" value="WD40/YVTN_repeat-like_dom_sf"/>
</dbReference>
<reference evidence="1" key="1">
    <citation type="submission" date="2023-07" db="EMBL/GenBank/DDBJ databases">
        <title>The genome sequence of Rhodocytophaga aerolata KACC 12507.</title>
        <authorList>
            <person name="Zhang X."/>
        </authorList>
    </citation>
    <scope>NUCLEOTIDE SEQUENCE</scope>
    <source>
        <strain evidence="1">KACC 12507</strain>
    </source>
</reference>
<gene>
    <name evidence="1" type="ORF">Q0590_10230</name>
</gene>
<keyword evidence="2" id="KW-1185">Reference proteome</keyword>
<dbReference type="SUPFAM" id="SSF110296">
    <property type="entry name" value="Oligoxyloglucan reducing end-specific cellobiohydrolase"/>
    <property type="match status" value="1"/>
</dbReference>
<proteinExistence type="predicted"/>
<dbReference type="Gene3D" id="2.130.10.10">
    <property type="entry name" value="YVTN repeat-like/Quinoprotein amine dehydrogenase"/>
    <property type="match status" value="1"/>
</dbReference>
<evidence type="ECO:0000313" key="2">
    <source>
        <dbReference type="Proteomes" id="UP001168528"/>
    </source>
</evidence>